<accession>A0ABV1DED6</accession>
<reference evidence="1 2" key="1">
    <citation type="submission" date="2024-03" db="EMBL/GenBank/DDBJ databases">
        <title>Human intestinal bacterial collection.</title>
        <authorList>
            <person name="Pauvert C."/>
            <person name="Hitch T.C.A."/>
            <person name="Clavel T."/>
        </authorList>
    </citation>
    <scope>NUCLEOTIDE SEQUENCE [LARGE SCALE GENOMIC DNA]</scope>
    <source>
        <strain evidence="1 2">CLA-SR-H021</strain>
    </source>
</reference>
<proteinExistence type="predicted"/>
<evidence type="ECO:0000313" key="2">
    <source>
        <dbReference type="Proteomes" id="UP001454086"/>
    </source>
</evidence>
<evidence type="ECO:0008006" key="3">
    <source>
        <dbReference type="Google" id="ProtNLM"/>
    </source>
</evidence>
<protein>
    <recommendedName>
        <fullName evidence="3">DUF5348 domain-containing protein</fullName>
    </recommendedName>
</protein>
<evidence type="ECO:0000313" key="1">
    <source>
        <dbReference type="EMBL" id="MEQ2428743.1"/>
    </source>
</evidence>
<organism evidence="1 2">
    <name type="scientific">Enterocloster hominis</name>
    <name type="common">ex Hitch et al. 2024</name>
    <dbReference type="NCBI Taxonomy" id="1917870"/>
    <lineage>
        <taxon>Bacteria</taxon>
        <taxon>Bacillati</taxon>
        <taxon>Bacillota</taxon>
        <taxon>Clostridia</taxon>
        <taxon>Lachnospirales</taxon>
        <taxon>Lachnospiraceae</taxon>
        <taxon>Enterocloster</taxon>
    </lineage>
</organism>
<dbReference type="EMBL" id="JBBMFM010000214">
    <property type="protein sequence ID" value="MEQ2428743.1"/>
    <property type="molecule type" value="Genomic_DNA"/>
</dbReference>
<gene>
    <name evidence="1" type="ORF">WMQ36_27660</name>
</gene>
<sequence>MHKIAESMHYEVYREYETVLLKMKHLERTVTIGDFYGDVGKVIISPKEECCVMAGCGVIVYYLNEPFTPYGYDKRCGQWKEWYRAGDTWVEDVVLENDGTIVIQLENGEKTALPCLPQEEGRI</sequence>
<name>A0ABV1DED6_9FIRM</name>
<dbReference type="Proteomes" id="UP001454086">
    <property type="component" value="Unassembled WGS sequence"/>
</dbReference>
<dbReference type="RefSeq" id="WP_040381524.1">
    <property type="nucleotide sequence ID" value="NZ_JBBMFM010000214.1"/>
</dbReference>
<keyword evidence="2" id="KW-1185">Reference proteome</keyword>
<comment type="caution">
    <text evidence="1">The sequence shown here is derived from an EMBL/GenBank/DDBJ whole genome shotgun (WGS) entry which is preliminary data.</text>
</comment>